<evidence type="ECO:0000256" key="1">
    <source>
        <dbReference type="SAM" id="MobiDB-lite"/>
    </source>
</evidence>
<feature type="transmembrane region" description="Helical" evidence="2">
    <location>
        <begin position="418"/>
        <end position="445"/>
    </location>
</feature>
<dbReference type="Pfam" id="PF03929">
    <property type="entry name" value="PepSY_TM"/>
    <property type="match status" value="1"/>
</dbReference>
<dbReference type="InterPro" id="IPR005625">
    <property type="entry name" value="PepSY-ass_TM"/>
</dbReference>
<gene>
    <name evidence="3" type="ORF">EYR15_03415</name>
</gene>
<dbReference type="PANTHER" id="PTHR34219">
    <property type="entry name" value="IRON-REGULATED INNER MEMBRANE PROTEIN-RELATED"/>
    <property type="match status" value="1"/>
</dbReference>
<evidence type="ECO:0000313" key="3">
    <source>
        <dbReference type="EMBL" id="TBN55197.1"/>
    </source>
</evidence>
<dbReference type="OrthoDB" id="9791166at2"/>
<feature type="transmembrane region" description="Helical" evidence="2">
    <location>
        <begin position="378"/>
        <end position="398"/>
    </location>
</feature>
<comment type="caution">
    <text evidence="3">The sequence shown here is derived from an EMBL/GenBank/DDBJ whole genome shotgun (WGS) entry which is preliminary data.</text>
</comment>
<keyword evidence="2" id="KW-0812">Transmembrane</keyword>
<keyword evidence="2" id="KW-0472">Membrane</keyword>
<accession>A0A4Q9GTQ1</accession>
<sequence length="463" mass="49138">MSLVDNPAIYRAVWRWHFYAGLIVAPFMLMLSVTGAIYLFKEDINDLLYAHERIVSPGHASLPLSQLVAAAETAASGGVATRIDPPATPDRSAQVFVTGANGERRVSVNSATAEVLGIQNYQTTLVGLAEQLHGSLMLGKIGDAIVELAACWGAVLIVTGLYLWWPRGRRGVLSALTPSFRAKGRPFWKSLHAAMGAWASAVILFLILTGLPWANVWGTLLRGGADLVGIGYPAAHRSHGLAPVSTPTLREATGEAPWTLEQAPMPRSDDHSAHHGGGGMMPSHAGAGAIGVDRAAAILADAGISMPYRLSLPKGPSGVYTAVVYPGDPRGQRTVQLDQYSGRILTDVAFGQYGVAAKAVEFGVQLHMGNFFGRANQFLMLFACVGVAGLSMTGPIMWWKRRPKGRLGAPRPLEPARLRSVALITLALGLVFPLAGLSLLVALGIERWVAPRVWRGGGSVAAN</sequence>
<organism evidence="3 4">
    <name type="scientific">Hansschlegelia quercus</name>
    <dbReference type="NCBI Taxonomy" id="2528245"/>
    <lineage>
        <taxon>Bacteria</taxon>
        <taxon>Pseudomonadati</taxon>
        <taxon>Pseudomonadota</taxon>
        <taxon>Alphaproteobacteria</taxon>
        <taxon>Hyphomicrobiales</taxon>
        <taxon>Methylopilaceae</taxon>
        <taxon>Hansschlegelia</taxon>
    </lineage>
</organism>
<reference evidence="3 4" key="1">
    <citation type="submission" date="2019-02" db="EMBL/GenBank/DDBJ databases">
        <title>Hansschlegelia quercus sp. nov., a novel methylotrophic bacterium from buds of oak (Quercus robur L.).</title>
        <authorList>
            <person name="Agafonova N.V."/>
            <person name="Kaparullina E.N."/>
            <person name="Grouzdev D.S."/>
            <person name="Doronina N.V."/>
        </authorList>
    </citation>
    <scope>NUCLEOTIDE SEQUENCE [LARGE SCALE GENOMIC DNA]</scope>
    <source>
        <strain evidence="3 4">Dub</strain>
    </source>
</reference>
<evidence type="ECO:0000256" key="2">
    <source>
        <dbReference type="SAM" id="Phobius"/>
    </source>
</evidence>
<keyword evidence="4" id="KW-1185">Reference proteome</keyword>
<protein>
    <submittedName>
        <fullName evidence="3">PepSY domain-containing protein</fullName>
    </submittedName>
</protein>
<evidence type="ECO:0000313" key="4">
    <source>
        <dbReference type="Proteomes" id="UP000291613"/>
    </source>
</evidence>
<feature type="region of interest" description="Disordered" evidence="1">
    <location>
        <begin position="261"/>
        <end position="280"/>
    </location>
</feature>
<keyword evidence="2" id="KW-1133">Transmembrane helix</keyword>
<dbReference type="EMBL" id="SIUB01000001">
    <property type="protein sequence ID" value="TBN55197.1"/>
    <property type="molecule type" value="Genomic_DNA"/>
</dbReference>
<feature type="transmembrane region" description="Helical" evidence="2">
    <location>
        <begin position="144"/>
        <end position="165"/>
    </location>
</feature>
<dbReference type="RefSeq" id="WP_131001448.1">
    <property type="nucleotide sequence ID" value="NZ_JBHSZR010000002.1"/>
</dbReference>
<proteinExistence type="predicted"/>
<dbReference type="PANTHER" id="PTHR34219:SF1">
    <property type="entry name" value="PEPSY DOMAIN-CONTAINING PROTEIN"/>
    <property type="match status" value="1"/>
</dbReference>
<dbReference type="Proteomes" id="UP000291613">
    <property type="component" value="Unassembled WGS sequence"/>
</dbReference>
<feature type="transmembrane region" description="Helical" evidence="2">
    <location>
        <begin position="16"/>
        <end position="40"/>
    </location>
</feature>
<name>A0A4Q9GTQ1_9HYPH</name>
<feature type="transmembrane region" description="Helical" evidence="2">
    <location>
        <begin position="195"/>
        <end position="214"/>
    </location>
</feature>
<dbReference type="AlphaFoldDB" id="A0A4Q9GTQ1"/>